<evidence type="ECO:0000313" key="1">
    <source>
        <dbReference type="EnsemblPlants" id="OPUNC09G07550.1"/>
    </source>
</evidence>
<dbReference type="EnsemblPlants" id="OPUNC09G07550.1">
    <property type="protein sequence ID" value="OPUNC09G07550.1"/>
    <property type="gene ID" value="OPUNC09G07550"/>
</dbReference>
<dbReference type="Proteomes" id="UP000026962">
    <property type="component" value="Chromosome 9"/>
</dbReference>
<dbReference type="Gramene" id="OPUNC09G07550.1">
    <property type="protein sequence ID" value="OPUNC09G07550.1"/>
    <property type="gene ID" value="OPUNC09G07550"/>
</dbReference>
<dbReference type="OMA" id="FYYTSTE"/>
<evidence type="ECO:0000313" key="2">
    <source>
        <dbReference type="Proteomes" id="UP000026962"/>
    </source>
</evidence>
<reference evidence="1" key="2">
    <citation type="submission" date="2018-05" db="EMBL/GenBank/DDBJ databases">
        <title>OpunRS2 (Oryza punctata Reference Sequence Version 2).</title>
        <authorList>
            <person name="Zhang J."/>
            <person name="Kudrna D."/>
            <person name="Lee S."/>
            <person name="Talag J."/>
            <person name="Welchert J."/>
            <person name="Wing R.A."/>
        </authorList>
    </citation>
    <scope>NUCLEOTIDE SEQUENCE [LARGE SCALE GENOMIC DNA]</scope>
</reference>
<proteinExistence type="predicted"/>
<reference evidence="1" key="1">
    <citation type="submission" date="2015-04" db="UniProtKB">
        <authorList>
            <consortium name="EnsemblPlants"/>
        </authorList>
    </citation>
    <scope>IDENTIFICATION</scope>
</reference>
<name>A0A0E0M0S8_ORYPU</name>
<accession>A0A0E0M0S8</accession>
<organism evidence="1">
    <name type="scientific">Oryza punctata</name>
    <name type="common">Red rice</name>
    <dbReference type="NCBI Taxonomy" id="4537"/>
    <lineage>
        <taxon>Eukaryota</taxon>
        <taxon>Viridiplantae</taxon>
        <taxon>Streptophyta</taxon>
        <taxon>Embryophyta</taxon>
        <taxon>Tracheophyta</taxon>
        <taxon>Spermatophyta</taxon>
        <taxon>Magnoliopsida</taxon>
        <taxon>Liliopsida</taxon>
        <taxon>Poales</taxon>
        <taxon>Poaceae</taxon>
        <taxon>BOP clade</taxon>
        <taxon>Oryzoideae</taxon>
        <taxon>Oryzeae</taxon>
        <taxon>Oryzinae</taxon>
        <taxon>Oryza</taxon>
    </lineage>
</organism>
<keyword evidence="2" id="KW-1185">Reference proteome</keyword>
<sequence length="107" mass="12639">MMGISAFAMACCWVDNVGSWVCIKMRPLFAIWALEVLQYTQISRSPYLMFLVVHAAHTYSIEQNMRGYWSTQQRRKHVEPEGDLLFGEKKRREHVLVFYYTSTEPKE</sequence>
<protein>
    <submittedName>
        <fullName evidence="1">Uncharacterized protein</fullName>
    </submittedName>
</protein>
<dbReference type="AlphaFoldDB" id="A0A0E0M0S8"/>
<dbReference type="HOGENOM" id="CLU_175861_0_0_1"/>